<evidence type="ECO:0000256" key="5">
    <source>
        <dbReference type="SAM" id="MobiDB-lite"/>
    </source>
</evidence>
<dbReference type="InterPro" id="IPR001091">
    <property type="entry name" value="RM_Methyltransferase"/>
</dbReference>
<sequence>MAHLKALDECSIDAVLTDPPYSSGGLTIGQRQQAPSKKYQSSDAQKKFADFPGDNRDQRSFITWATLWLAEAYRVTKPGGVCMMFTDWRQLPAMTDALQAGGWLWRNIVVWDKPTARPSRGEFKRQCEFVLIGSKGKLTPATDRCLPGVYRRSIVASSKRLHLTEKPVPLLHDLLQITPEGCTVLDPFAGSATTAQACLETGRRFIGIELSQTYFETACTRLKTLANWTL</sequence>
<dbReference type="Pfam" id="PF01555">
    <property type="entry name" value="N6_N4_Mtase"/>
    <property type="match status" value="1"/>
</dbReference>
<evidence type="ECO:0000313" key="7">
    <source>
        <dbReference type="EMBL" id="MEZ7196766.1"/>
    </source>
</evidence>
<organism evidence="7 8">
    <name type="scientific">Pseudodesulfovibrio karagichevae</name>
    <dbReference type="NCBI Taxonomy" id="3239305"/>
    <lineage>
        <taxon>Bacteria</taxon>
        <taxon>Pseudomonadati</taxon>
        <taxon>Thermodesulfobacteriota</taxon>
        <taxon>Desulfovibrionia</taxon>
        <taxon>Desulfovibrionales</taxon>
        <taxon>Desulfovibrionaceae</taxon>
    </lineage>
</organism>
<comment type="caution">
    <text evidence="7">The sequence shown here is derived from an EMBL/GenBank/DDBJ whole genome shotgun (WGS) entry which is preliminary data.</text>
</comment>
<dbReference type="RefSeq" id="WP_371386287.1">
    <property type="nucleotide sequence ID" value="NZ_JBGLYH010000018.1"/>
</dbReference>
<dbReference type="SUPFAM" id="SSF53335">
    <property type="entry name" value="S-adenosyl-L-methionine-dependent methyltransferases"/>
    <property type="match status" value="1"/>
</dbReference>
<keyword evidence="8" id="KW-1185">Reference proteome</keyword>
<evidence type="ECO:0000256" key="2">
    <source>
        <dbReference type="ARBA" id="ARBA00022603"/>
    </source>
</evidence>
<dbReference type="EC" id="2.1.1.-" evidence="4"/>
<evidence type="ECO:0000313" key="8">
    <source>
        <dbReference type="Proteomes" id="UP001568698"/>
    </source>
</evidence>
<feature type="region of interest" description="Disordered" evidence="5">
    <location>
        <begin position="26"/>
        <end position="52"/>
    </location>
</feature>
<dbReference type="EMBL" id="JBGLYH010000018">
    <property type="protein sequence ID" value="MEZ7196766.1"/>
    <property type="molecule type" value="Genomic_DNA"/>
</dbReference>
<keyword evidence="3" id="KW-0808">Transferase</keyword>
<dbReference type="InterPro" id="IPR002052">
    <property type="entry name" value="DNA_methylase_N6_adenine_CS"/>
</dbReference>
<dbReference type="InterPro" id="IPR029063">
    <property type="entry name" value="SAM-dependent_MTases_sf"/>
</dbReference>
<keyword evidence="2" id="KW-0489">Methyltransferase</keyword>
<proteinExistence type="inferred from homology"/>
<name>A0ABV4K380_9BACT</name>
<protein>
    <recommendedName>
        <fullName evidence="4">Methyltransferase</fullName>
        <ecNumber evidence="4">2.1.1.-</ecNumber>
    </recommendedName>
</protein>
<reference evidence="7 8" key="1">
    <citation type="submission" date="2024-08" db="EMBL/GenBank/DDBJ databases">
        <title>Sulfate-reducing bacteria isolated from formation water of the oil field in Kazakhstan and description of Pseudodesulfovibrio sp.</title>
        <authorList>
            <person name="Bidzhieva S.K."/>
            <person name="Tourova T.P."/>
            <person name="Grouzdev D.S."/>
            <person name="Beletsky A.V."/>
            <person name="Sokolova D.S."/>
            <person name="Samigullina S.R."/>
            <person name="Poltaraus A.B."/>
            <person name="Avtukh A.N."/>
            <person name="Tereshina V.M."/>
            <person name="Zhaparov N.S."/>
            <person name="Mardanov A.V."/>
            <person name="Nazina T.N."/>
        </authorList>
    </citation>
    <scope>NUCLEOTIDE SEQUENCE [LARGE SCALE GENOMIC DNA]</scope>
    <source>
        <strain evidence="7 8">9FUS</strain>
    </source>
</reference>
<dbReference type="PROSITE" id="PS00092">
    <property type="entry name" value="N6_MTASE"/>
    <property type="match status" value="1"/>
</dbReference>
<feature type="compositionally biased region" description="Polar residues" evidence="5">
    <location>
        <begin position="29"/>
        <end position="43"/>
    </location>
</feature>
<evidence type="ECO:0000256" key="3">
    <source>
        <dbReference type="ARBA" id="ARBA00022679"/>
    </source>
</evidence>
<evidence type="ECO:0000256" key="1">
    <source>
        <dbReference type="ARBA" id="ARBA00006594"/>
    </source>
</evidence>
<dbReference type="PRINTS" id="PR00508">
    <property type="entry name" value="S21N4MTFRASE"/>
</dbReference>
<comment type="similarity">
    <text evidence="1 4">Belongs to the N(4)/N(6)-methyltransferase family.</text>
</comment>
<feature type="domain" description="DNA methylase N-4/N-6" evidence="6">
    <location>
        <begin position="12"/>
        <end position="218"/>
    </location>
</feature>
<gene>
    <name evidence="7" type="ORF">AB6M95_08410</name>
</gene>
<dbReference type="Proteomes" id="UP001568698">
    <property type="component" value="Unassembled WGS sequence"/>
</dbReference>
<evidence type="ECO:0000256" key="4">
    <source>
        <dbReference type="RuleBase" id="RU362026"/>
    </source>
</evidence>
<accession>A0ABV4K380</accession>
<evidence type="ECO:0000259" key="6">
    <source>
        <dbReference type="Pfam" id="PF01555"/>
    </source>
</evidence>
<dbReference type="Gene3D" id="3.40.50.150">
    <property type="entry name" value="Vaccinia Virus protein VP39"/>
    <property type="match status" value="1"/>
</dbReference>
<dbReference type="InterPro" id="IPR002941">
    <property type="entry name" value="DNA_methylase_N4/N6"/>
</dbReference>